<feature type="compositionally biased region" description="Gly residues" evidence="1">
    <location>
        <begin position="213"/>
        <end position="224"/>
    </location>
</feature>
<evidence type="ECO:0008006" key="6">
    <source>
        <dbReference type="Google" id="ProtNLM"/>
    </source>
</evidence>
<accession>A0A1I2FQ36</accession>
<keyword evidence="2" id="KW-0472">Membrane</keyword>
<feature type="chain" id="PRO_5010318585" description="LPXTG-motif cell wall anchor domain-containing protein" evidence="3">
    <location>
        <begin position="19"/>
        <end position="444"/>
    </location>
</feature>
<keyword evidence="2" id="KW-1133">Transmembrane helix</keyword>
<dbReference type="OrthoDB" id="4350149at2"/>
<feature type="signal peptide" evidence="3">
    <location>
        <begin position="1"/>
        <end position="18"/>
    </location>
</feature>
<evidence type="ECO:0000256" key="1">
    <source>
        <dbReference type="SAM" id="MobiDB-lite"/>
    </source>
</evidence>
<feature type="transmembrane region" description="Helical" evidence="2">
    <location>
        <begin position="419"/>
        <end position="438"/>
    </location>
</feature>
<keyword evidence="2" id="KW-0812">Transmembrane</keyword>
<evidence type="ECO:0000313" key="5">
    <source>
        <dbReference type="Proteomes" id="UP000181942"/>
    </source>
</evidence>
<dbReference type="EMBL" id="FONR01000003">
    <property type="protein sequence ID" value="SFF07612.1"/>
    <property type="molecule type" value="Genomic_DNA"/>
</dbReference>
<feature type="region of interest" description="Disordered" evidence="1">
    <location>
        <begin position="167"/>
        <end position="229"/>
    </location>
</feature>
<feature type="compositionally biased region" description="Low complexity" evidence="1">
    <location>
        <begin position="167"/>
        <end position="187"/>
    </location>
</feature>
<gene>
    <name evidence="4" type="ORF">SAMN02787118_103604</name>
</gene>
<evidence type="ECO:0000256" key="3">
    <source>
        <dbReference type="SAM" id="SignalP"/>
    </source>
</evidence>
<dbReference type="RefSeq" id="WP_075027345.1">
    <property type="nucleotide sequence ID" value="NZ_FONR01000003.1"/>
</dbReference>
<name>A0A1I2FQ36_9ACTN</name>
<feature type="region of interest" description="Disordered" evidence="1">
    <location>
        <begin position="378"/>
        <end position="409"/>
    </location>
</feature>
<sequence>MLGGAGILLGVAAVPAQAAEVSYKTECIPPAASGLGPVEGTTKVEITAPATAKVGDEIEVVWKFVQAASKNPDLIVLPKNSVKPTGTLKASGAQTADIAMEGPQENPEIPKGGDMVLSDMTGKVKLTTAGDVTLTPDAYTITAYSTDTKCTPQEAVPAAATVKVTAAEGGSTTSGGSTSGGTTTSGGTATGGDTGGTTSGGSTSGGATTSGGSTSGGSTSGGNDGQTDFAGKTVTTSFACASPGPAKIDSSATINAKKNGASYDLTVKTAKGVMNSPAPLPAGALKPSMVITVGGDDGGSLKVEGPANKDALNTGDPVSLGDMTGTYKPGADGKATLSPGDLTIVVTLSAGSDPITIPCKATKTAVSLELDVQKQAGGVSGATTSGSGASSGSSSSSSSSSSGGGLAETGANDHGGLRALGFVAGTAILLGGAVFTFLPRRRVR</sequence>
<evidence type="ECO:0000313" key="4">
    <source>
        <dbReference type="EMBL" id="SFF07612.1"/>
    </source>
</evidence>
<keyword evidence="3" id="KW-0732">Signal</keyword>
<feature type="compositionally biased region" description="Low complexity" evidence="1">
    <location>
        <begin position="381"/>
        <end position="401"/>
    </location>
</feature>
<organism evidence="4 5">
    <name type="scientific">Streptomyces mirabilis</name>
    <dbReference type="NCBI Taxonomy" id="68239"/>
    <lineage>
        <taxon>Bacteria</taxon>
        <taxon>Bacillati</taxon>
        <taxon>Actinomycetota</taxon>
        <taxon>Actinomycetes</taxon>
        <taxon>Kitasatosporales</taxon>
        <taxon>Streptomycetaceae</taxon>
        <taxon>Streptomyces</taxon>
    </lineage>
</organism>
<evidence type="ECO:0000256" key="2">
    <source>
        <dbReference type="SAM" id="Phobius"/>
    </source>
</evidence>
<proteinExistence type="predicted"/>
<feature type="compositionally biased region" description="Gly residues" evidence="1">
    <location>
        <begin position="188"/>
        <end position="204"/>
    </location>
</feature>
<protein>
    <recommendedName>
        <fullName evidence="6">LPXTG-motif cell wall anchor domain-containing protein</fullName>
    </recommendedName>
</protein>
<dbReference type="Proteomes" id="UP000181942">
    <property type="component" value="Unassembled WGS sequence"/>
</dbReference>
<dbReference type="AlphaFoldDB" id="A0A1I2FQ36"/>
<reference evidence="4 5" key="1">
    <citation type="submission" date="2016-10" db="EMBL/GenBank/DDBJ databases">
        <authorList>
            <person name="de Groot N.N."/>
        </authorList>
    </citation>
    <scope>NUCLEOTIDE SEQUENCE [LARGE SCALE GENOMIC DNA]</scope>
    <source>
        <strain evidence="4 5">OK461</strain>
    </source>
</reference>